<gene>
    <name evidence="1" type="ORF">PEVE_00027975</name>
</gene>
<reference evidence="1 2" key="1">
    <citation type="submission" date="2022-05" db="EMBL/GenBank/DDBJ databases">
        <authorList>
            <consortium name="Genoscope - CEA"/>
            <person name="William W."/>
        </authorList>
    </citation>
    <scope>NUCLEOTIDE SEQUENCE [LARGE SCALE GENOMIC DNA]</scope>
</reference>
<name>A0ABN8SSF8_9CNID</name>
<dbReference type="Proteomes" id="UP001159427">
    <property type="component" value="Unassembled WGS sequence"/>
</dbReference>
<dbReference type="InterPro" id="IPR033228">
    <property type="entry name" value="SZT2"/>
</dbReference>
<proteinExistence type="predicted"/>
<dbReference type="PANTHER" id="PTHR14918:SF3">
    <property type="entry name" value="KICSTOR COMPLEX PROTEIN SZT2"/>
    <property type="match status" value="1"/>
</dbReference>
<evidence type="ECO:0000313" key="1">
    <source>
        <dbReference type="EMBL" id="CAH3194513.1"/>
    </source>
</evidence>
<protein>
    <submittedName>
        <fullName evidence="1">Uncharacterized protein</fullName>
    </submittedName>
</protein>
<sequence length="350" mass="38409">MGKEYRISRSIRAQWFFQQFNSTLPSPKPKDELIGSNEELEVLSVIPNNQRNPGPYRLVPSTHITFIGRRYRFVFCLDISPSLATVDIQSGTVITDEAFEKLKNCLCGLVAPFCVPGNSIVLSPELYITVLAYTSILNPEVPQVLIQGCLVTEQNVNTVLELIQDQLKGLEDFLAKTTSTLHGYDGTESDQGGRHEDSVTLMSPEAGPIAIMRNTLLALQLLPCNASAGAVVITDGVFALPDASAVDSLLAQFRASTVCCSFIKVGSGFHAHCSLAYVPHCDLMQFIAMASSGAYLASAPPVSNKNIIVFVCSFFSTEDFTMNLYHKALLCWSFQRDFDLSKIDSWIGRC</sequence>
<dbReference type="PANTHER" id="PTHR14918">
    <property type="entry name" value="KICSTOR COMPLEX PROTEIN SZT2"/>
    <property type="match status" value="1"/>
</dbReference>
<organism evidence="1 2">
    <name type="scientific">Porites evermanni</name>
    <dbReference type="NCBI Taxonomy" id="104178"/>
    <lineage>
        <taxon>Eukaryota</taxon>
        <taxon>Metazoa</taxon>
        <taxon>Cnidaria</taxon>
        <taxon>Anthozoa</taxon>
        <taxon>Hexacorallia</taxon>
        <taxon>Scleractinia</taxon>
        <taxon>Fungiina</taxon>
        <taxon>Poritidae</taxon>
        <taxon>Porites</taxon>
    </lineage>
</organism>
<evidence type="ECO:0000313" key="2">
    <source>
        <dbReference type="Proteomes" id="UP001159427"/>
    </source>
</evidence>
<comment type="caution">
    <text evidence="1">The sequence shown here is derived from an EMBL/GenBank/DDBJ whole genome shotgun (WGS) entry which is preliminary data.</text>
</comment>
<accession>A0ABN8SSF8</accession>
<keyword evidence="2" id="KW-1185">Reference proteome</keyword>
<dbReference type="EMBL" id="CALNXI010003866">
    <property type="protein sequence ID" value="CAH3194513.1"/>
    <property type="molecule type" value="Genomic_DNA"/>
</dbReference>